<feature type="non-terminal residue" evidence="2">
    <location>
        <position position="1"/>
    </location>
</feature>
<sequence>DDVDISNEVIPDTSSSDEEDGELGPRIRKTPGKFKDFVTGKRMQEAIEAEEALHNALHNLAVFVSGDDPKTFEEAQKLDVWRK</sequence>
<evidence type="ECO:0000256" key="1">
    <source>
        <dbReference type="SAM" id="MobiDB-lite"/>
    </source>
</evidence>
<dbReference type="Proteomes" id="UP000265520">
    <property type="component" value="Unassembled WGS sequence"/>
</dbReference>
<feature type="region of interest" description="Disordered" evidence="1">
    <location>
        <begin position="1"/>
        <end position="30"/>
    </location>
</feature>
<evidence type="ECO:0000313" key="3">
    <source>
        <dbReference type="Proteomes" id="UP000265520"/>
    </source>
</evidence>
<feature type="non-terminal residue" evidence="2">
    <location>
        <position position="83"/>
    </location>
</feature>
<dbReference type="EMBL" id="LXQA010703411">
    <property type="protein sequence ID" value="MCI66840.1"/>
    <property type="molecule type" value="Genomic_DNA"/>
</dbReference>
<dbReference type="AlphaFoldDB" id="A0A392U2X4"/>
<reference evidence="2 3" key="1">
    <citation type="journal article" date="2018" name="Front. Plant Sci.">
        <title>Red Clover (Trifolium pratense) and Zigzag Clover (T. medium) - A Picture of Genomic Similarities and Differences.</title>
        <authorList>
            <person name="Dluhosova J."/>
            <person name="Istvanek J."/>
            <person name="Nedelnik J."/>
            <person name="Repkova J."/>
        </authorList>
    </citation>
    <scope>NUCLEOTIDE SEQUENCE [LARGE SCALE GENOMIC DNA]</scope>
    <source>
        <strain evidence="3">cv. 10/8</strain>
        <tissue evidence="2">Leaf</tissue>
    </source>
</reference>
<keyword evidence="3" id="KW-1185">Reference proteome</keyword>
<accession>A0A392U2X4</accession>
<protein>
    <submittedName>
        <fullName evidence="2">Uncharacterized protein</fullName>
    </submittedName>
</protein>
<proteinExistence type="predicted"/>
<organism evidence="2 3">
    <name type="scientific">Trifolium medium</name>
    <dbReference type="NCBI Taxonomy" id="97028"/>
    <lineage>
        <taxon>Eukaryota</taxon>
        <taxon>Viridiplantae</taxon>
        <taxon>Streptophyta</taxon>
        <taxon>Embryophyta</taxon>
        <taxon>Tracheophyta</taxon>
        <taxon>Spermatophyta</taxon>
        <taxon>Magnoliopsida</taxon>
        <taxon>eudicotyledons</taxon>
        <taxon>Gunneridae</taxon>
        <taxon>Pentapetalae</taxon>
        <taxon>rosids</taxon>
        <taxon>fabids</taxon>
        <taxon>Fabales</taxon>
        <taxon>Fabaceae</taxon>
        <taxon>Papilionoideae</taxon>
        <taxon>50 kb inversion clade</taxon>
        <taxon>NPAAA clade</taxon>
        <taxon>Hologalegina</taxon>
        <taxon>IRL clade</taxon>
        <taxon>Trifolieae</taxon>
        <taxon>Trifolium</taxon>
    </lineage>
</organism>
<name>A0A392U2X4_9FABA</name>
<evidence type="ECO:0000313" key="2">
    <source>
        <dbReference type="EMBL" id="MCI66840.1"/>
    </source>
</evidence>
<comment type="caution">
    <text evidence="2">The sequence shown here is derived from an EMBL/GenBank/DDBJ whole genome shotgun (WGS) entry which is preliminary data.</text>
</comment>